<evidence type="ECO:0000256" key="3">
    <source>
        <dbReference type="ARBA" id="ARBA00022475"/>
    </source>
</evidence>
<evidence type="ECO:0000313" key="10">
    <source>
        <dbReference type="Proteomes" id="UP001501295"/>
    </source>
</evidence>
<feature type="transmembrane region" description="Helical" evidence="7">
    <location>
        <begin position="127"/>
        <end position="144"/>
    </location>
</feature>
<gene>
    <name evidence="9" type="ORF">GCM10025780_03990</name>
</gene>
<name>A0ABP8VKC2_9MICO</name>
<keyword evidence="6 7" id="KW-0472">Membrane</keyword>
<evidence type="ECO:0000313" key="9">
    <source>
        <dbReference type="EMBL" id="GAA4665730.1"/>
    </source>
</evidence>
<dbReference type="InterPro" id="IPR002656">
    <property type="entry name" value="Acyl_transf_3_dom"/>
</dbReference>
<feature type="domain" description="Acyltransferase 3" evidence="8">
    <location>
        <begin position="19"/>
        <end position="318"/>
    </location>
</feature>
<feature type="transmembrane region" description="Helical" evidence="7">
    <location>
        <begin position="301"/>
        <end position="321"/>
    </location>
</feature>
<dbReference type="PANTHER" id="PTHR40074:SF2">
    <property type="entry name" value="O-ACETYLTRANSFERASE WECH"/>
    <property type="match status" value="1"/>
</dbReference>
<feature type="transmembrane region" description="Helical" evidence="7">
    <location>
        <begin position="278"/>
        <end position="295"/>
    </location>
</feature>
<keyword evidence="5 7" id="KW-1133">Transmembrane helix</keyword>
<sequence length="356" mass="39016">MASPTRPAPTRPSPPARQVWIDLVRGLCVLLVIAHHATSLVDQAGWEVPRALFAFDDAVGAFRMPMLMALSGLVVPRSLGRAPGAFFRGTWRRLGWPYVLWSVVTLVCVGDLSLSSVLRIPVFSPTHLWYLWLLGLLCCLAWLVSRLRAAVGAPALLLPILAVVALLSSTVVPDVHRLPRFAFLSAFFFGGWWWAERRQFRVSCRRRGVAVGMGLAAALAVLAEGVLGWRTRYESAFAWGPAGLFVALAITGPTWKAARSRAGGRVVEALGGLGRQSIVFYVTHLSVMVLLLRVADPVRAPIVQIGCFVVPLPVGVLFVMLRRFRGGDALFVWPRQSRSPVGRRWTQRRVTSAGGK</sequence>
<evidence type="ECO:0000256" key="2">
    <source>
        <dbReference type="ARBA" id="ARBA00007400"/>
    </source>
</evidence>
<keyword evidence="4 7" id="KW-0812">Transmembrane</keyword>
<keyword evidence="3" id="KW-1003">Cell membrane</keyword>
<feature type="transmembrane region" description="Helical" evidence="7">
    <location>
        <begin position="178"/>
        <end position="195"/>
    </location>
</feature>
<feature type="transmembrane region" description="Helical" evidence="7">
    <location>
        <begin position="96"/>
        <end position="115"/>
    </location>
</feature>
<evidence type="ECO:0000256" key="5">
    <source>
        <dbReference type="ARBA" id="ARBA00022989"/>
    </source>
</evidence>
<evidence type="ECO:0000256" key="1">
    <source>
        <dbReference type="ARBA" id="ARBA00004651"/>
    </source>
</evidence>
<feature type="transmembrane region" description="Helical" evidence="7">
    <location>
        <begin position="207"/>
        <end position="230"/>
    </location>
</feature>
<evidence type="ECO:0000256" key="4">
    <source>
        <dbReference type="ARBA" id="ARBA00022692"/>
    </source>
</evidence>
<evidence type="ECO:0000256" key="7">
    <source>
        <dbReference type="SAM" id="Phobius"/>
    </source>
</evidence>
<dbReference type="EMBL" id="BAABLM010000001">
    <property type="protein sequence ID" value="GAA4665730.1"/>
    <property type="molecule type" value="Genomic_DNA"/>
</dbReference>
<feature type="transmembrane region" description="Helical" evidence="7">
    <location>
        <begin position="236"/>
        <end position="258"/>
    </location>
</feature>
<dbReference type="PANTHER" id="PTHR40074">
    <property type="entry name" value="O-ACETYLTRANSFERASE WECH"/>
    <property type="match status" value="1"/>
</dbReference>
<evidence type="ECO:0000256" key="6">
    <source>
        <dbReference type="ARBA" id="ARBA00023136"/>
    </source>
</evidence>
<comment type="caution">
    <text evidence="9">The sequence shown here is derived from an EMBL/GenBank/DDBJ whole genome shotgun (WGS) entry which is preliminary data.</text>
</comment>
<dbReference type="RefSeq" id="WP_345372621.1">
    <property type="nucleotide sequence ID" value="NZ_BAABLM010000001.1"/>
</dbReference>
<dbReference type="Proteomes" id="UP001501295">
    <property type="component" value="Unassembled WGS sequence"/>
</dbReference>
<evidence type="ECO:0000259" key="8">
    <source>
        <dbReference type="Pfam" id="PF01757"/>
    </source>
</evidence>
<organism evidence="9 10">
    <name type="scientific">Frondihabitans cladoniiphilus</name>
    <dbReference type="NCBI Taxonomy" id="715785"/>
    <lineage>
        <taxon>Bacteria</taxon>
        <taxon>Bacillati</taxon>
        <taxon>Actinomycetota</taxon>
        <taxon>Actinomycetes</taxon>
        <taxon>Micrococcales</taxon>
        <taxon>Microbacteriaceae</taxon>
        <taxon>Frondihabitans</taxon>
    </lineage>
</organism>
<protein>
    <recommendedName>
        <fullName evidence="8">Acyltransferase 3 domain-containing protein</fullName>
    </recommendedName>
</protein>
<feature type="transmembrane region" description="Helical" evidence="7">
    <location>
        <begin position="151"/>
        <end position="172"/>
    </location>
</feature>
<reference evidence="10" key="1">
    <citation type="journal article" date="2019" name="Int. J. Syst. Evol. Microbiol.">
        <title>The Global Catalogue of Microorganisms (GCM) 10K type strain sequencing project: providing services to taxonomists for standard genome sequencing and annotation.</title>
        <authorList>
            <consortium name="The Broad Institute Genomics Platform"/>
            <consortium name="The Broad Institute Genome Sequencing Center for Infectious Disease"/>
            <person name="Wu L."/>
            <person name="Ma J."/>
        </authorList>
    </citation>
    <scope>NUCLEOTIDE SEQUENCE [LARGE SCALE GENOMIC DNA]</scope>
    <source>
        <strain evidence="10">JCM 18956</strain>
    </source>
</reference>
<comment type="subcellular location">
    <subcellularLocation>
        <location evidence="1">Cell membrane</location>
        <topology evidence="1">Multi-pass membrane protein</topology>
    </subcellularLocation>
</comment>
<keyword evidence="10" id="KW-1185">Reference proteome</keyword>
<accession>A0ABP8VKC2</accession>
<dbReference type="Pfam" id="PF01757">
    <property type="entry name" value="Acyl_transf_3"/>
    <property type="match status" value="1"/>
</dbReference>
<proteinExistence type="inferred from homology"/>
<comment type="similarity">
    <text evidence="2">Belongs to the acyltransferase 3 family.</text>
</comment>